<dbReference type="EMBL" id="UINC01190376">
    <property type="protein sequence ID" value="SVE04510.1"/>
    <property type="molecule type" value="Genomic_DNA"/>
</dbReference>
<dbReference type="AlphaFoldDB" id="A0A383AA90"/>
<dbReference type="InterPro" id="IPR002347">
    <property type="entry name" value="SDR_fam"/>
</dbReference>
<dbReference type="InterPro" id="IPR036291">
    <property type="entry name" value="NAD(P)-bd_dom_sf"/>
</dbReference>
<dbReference type="CDD" id="cd05233">
    <property type="entry name" value="SDR_c"/>
    <property type="match status" value="1"/>
</dbReference>
<dbReference type="Gene3D" id="3.40.50.720">
    <property type="entry name" value="NAD(P)-binding Rossmann-like Domain"/>
    <property type="match status" value="1"/>
</dbReference>
<dbReference type="PANTHER" id="PTHR43180:SF28">
    <property type="entry name" value="NAD(P)-BINDING ROSSMANN-FOLD SUPERFAMILY PROTEIN"/>
    <property type="match status" value="1"/>
</dbReference>
<evidence type="ECO:0000256" key="3">
    <source>
        <dbReference type="ARBA" id="ARBA00023027"/>
    </source>
</evidence>
<dbReference type="GO" id="GO:0016491">
    <property type="term" value="F:oxidoreductase activity"/>
    <property type="evidence" value="ECO:0007669"/>
    <property type="project" value="UniProtKB-KW"/>
</dbReference>
<dbReference type="PRINTS" id="PR00081">
    <property type="entry name" value="GDHRDH"/>
</dbReference>
<evidence type="ECO:0000256" key="2">
    <source>
        <dbReference type="ARBA" id="ARBA00023002"/>
    </source>
</evidence>
<dbReference type="Pfam" id="PF00106">
    <property type="entry name" value="adh_short"/>
    <property type="match status" value="1"/>
</dbReference>
<gene>
    <name evidence="6" type="ORF">METZ01_LOCUS457364</name>
</gene>
<protein>
    <submittedName>
        <fullName evidence="6">Uncharacterized protein</fullName>
    </submittedName>
</protein>
<reference evidence="6" key="1">
    <citation type="submission" date="2018-05" db="EMBL/GenBank/DDBJ databases">
        <authorList>
            <person name="Lanie J.A."/>
            <person name="Ng W.-L."/>
            <person name="Kazmierczak K.M."/>
            <person name="Andrzejewski T.M."/>
            <person name="Davidsen T.M."/>
            <person name="Wayne K.J."/>
            <person name="Tettelin H."/>
            <person name="Glass J.I."/>
            <person name="Rusch D."/>
            <person name="Podicherti R."/>
            <person name="Tsui H.-C.T."/>
            <person name="Winkler M.E."/>
        </authorList>
    </citation>
    <scope>NUCLEOTIDE SEQUENCE</scope>
</reference>
<dbReference type="InterPro" id="IPR020904">
    <property type="entry name" value="Sc_DH/Rdtase_CS"/>
</dbReference>
<dbReference type="SUPFAM" id="SSF51735">
    <property type="entry name" value="NAD(P)-binding Rossmann-fold domains"/>
    <property type="match status" value="1"/>
</dbReference>
<accession>A0A383AA90</accession>
<evidence type="ECO:0000256" key="5">
    <source>
        <dbReference type="SAM" id="MobiDB-lite"/>
    </source>
</evidence>
<keyword evidence="4" id="KW-0443">Lipid metabolism</keyword>
<keyword evidence="2" id="KW-0560">Oxidoreductase</keyword>
<feature type="non-terminal residue" evidence="6">
    <location>
        <position position="226"/>
    </location>
</feature>
<feature type="region of interest" description="Disordered" evidence="5">
    <location>
        <begin position="200"/>
        <end position="226"/>
    </location>
</feature>
<dbReference type="PROSITE" id="PS00061">
    <property type="entry name" value="ADH_SHORT"/>
    <property type="match status" value="1"/>
</dbReference>
<evidence type="ECO:0000256" key="4">
    <source>
        <dbReference type="ARBA" id="ARBA00023098"/>
    </source>
</evidence>
<comment type="similarity">
    <text evidence="1">Belongs to the short-chain dehydrogenases/reductases (SDR) family.</text>
</comment>
<evidence type="ECO:0000313" key="6">
    <source>
        <dbReference type="EMBL" id="SVE04510.1"/>
    </source>
</evidence>
<dbReference type="PANTHER" id="PTHR43180">
    <property type="entry name" value="3-OXOACYL-(ACYL-CARRIER-PROTEIN) REDUCTASE (AFU_ORTHOLOGUE AFUA_6G11210)"/>
    <property type="match status" value="1"/>
</dbReference>
<keyword evidence="3" id="KW-0520">NAD</keyword>
<evidence type="ECO:0000256" key="1">
    <source>
        <dbReference type="ARBA" id="ARBA00006484"/>
    </source>
</evidence>
<dbReference type="PRINTS" id="PR00080">
    <property type="entry name" value="SDRFAMILY"/>
</dbReference>
<sequence length="226" mass="23951">MEMKKLEDKVAIITGGAGGIGRAAAKLFCDEGAKVMLVDINEVALKALVAEIGATNADYMVADVGDQLETEAYVTATKERFGSIDIALLNAGIEGMIQPIPDYTPEMFDKVINVNVRSVFLGLRAIMPLMASEGGSIVITSSTAGIRAVGGMSAYVASKHAVIGLMRTAAVEGADSNIRVNTVNPSPINTRMISSIEKQAGLPTDDPENRPMARHTPLQRYGEPEE</sequence>
<dbReference type="FunFam" id="3.40.50.720:FF:000084">
    <property type="entry name" value="Short-chain dehydrogenase reductase"/>
    <property type="match status" value="1"/>
</dbReference>
<name>A0A383AA90_9ZZZZ</name>
<dbReference type="GO" id="GO:0006629">
    <property type="term" value="P:lipid metabolic process"/>
    <property type="evidence" value="ECO:0007669"/>
    <property type="project" value="UniProtKB-KW"/>
</dbReference>
<proteinExistence type="inferred from homology"/>
<organism evidence="6">
    <name type="scientific">marine metagenome</name>
    <dbReference type="NCBI Taxonomy" id="408172"/>
    <lineage>
        <taxon>unclassified sequences</taxon>
        <taxon>metagenomes</taxon>
        <taxon>ecological metagenomes</taxon>
    </lineage>
</organism>